<sequence>MPHEGGFDQKEKREKRNKSKRITMGDMVKNDIRSCRNRINMVIMLLLDTVARGPRGARGEQLDRHSSEQRQLGLAPHRLSRPHPETEPDVVSRAARPACD</sequence>
<evidence type="ECO:0000313" key="2">
    <source>
        <dbReference type="Proteomes" id="UP000821845"/>
    </source>
</evidence>
<proteinExistence type="predicted"/>
<dbReference type="EMBL" id="CM023481">
    <property type="protein sequence ID" value="KAH6947313.1"/>
    <property type="molecule type" value="Genomic_DNA"/>
</dbReference>
<organism evidence="1 2">
    <name type="scientific">Hyalomma asiaticum</name>
    <name type="common">Tick</name>
    <dbReference type="NCBI Taxonomy" id="266040"/>
    <lineage>
        <taxon>Eukaryota</taxon>
        <taxon>Metazoa</taxon>
        <taxon>Ecdysozoa</taxon>
        <taxon>Arthropoda</taxon>
        <taxon>Chelicerata</taxon>
        <taxon>Arachnida</taxon>
        <taxon>Acari</taxon>
        <taxon>Parasitiformes</taxon>
        <taxon>Ixodida</taxon>
        <taxon>Ixodoidea</taxon>
        <taxon>Ixodidae</taxon>
        <taxon>Hyalomminae</taxon>
        <taxon>Hyalomma</taxon>
    </lineage>
</organism>
<protein>
    <submittedName>
        <fullName evidence="1">Uncharacterized protein</fullName>
    </submittedName>
</protein>
<reference evidence="1" key="1">
    <citation type="submission" date="2020-05" db="EMBL/GenBank/DDBJ databases">
        <title>Large-scale comparative analyses of tick genomes elucidate their genetic diversity and vector capacities.</title>
        <authorList>
            <person name="Jia N."/>
            <person name="Wang J."/>
            <person name="Shi W."/>
            <person name="Du L."/>
            <person name="Sun Y."/>
            <person name="Zhan W."/>
            <person name="Jiang J."/>
            <person name="Wang Q."/>
            <person name="Zhang B."/>
            <person name="Ji P."/>
            <person name="Sakyi L.B."/>
            <person name="Cui X."/>
            <person name="Yuan T."/>
            <person name="Jiang B."/>
            <person name="Yang W."/>
            <person name="Lam T.T.-Y."/>
            <person name="Chang Q."/>
            <person name="Ding S."/>
            <person name="Wang X."/>
            <person name="Zhu J."/>
            <person name="Ruan X."/>
            <person name="Zhao L."/>
            <person name="Wei J."/>
            <person name="Que T."/>
            <person name="Du C."/>
            <person name="Cheng J."/>
            <person name="Dai P."/>
            <person name="Han X."/>
            <person name="Huang E."/>
            <person name="Gao Y."/>
            <person name="Liu J."/>
            <person name="Shao H."/>
            <person name="Ye R."/>
            <person name="Li L."/>
            <person name="Wei W."/>
            <person name="Wang X."/>
            <person name="Wang C."/>
            <person name="Yang T."/>
            <person name="Huo Q."/>
            <person name="Li W."/>
            <person name="Guo W."/>
            <person name="Chen H."/>
            <person name="Zhou L."/>
            <person name="Ni X."/>
            <person name="Tian J."/>
            <person name="Zhou Y."/>
            <person name="Sheng Y."/>
            <person name="Liu T."/>
            <person name="Pan Y."/>
            <person name="Xia L."/>
            <person name="Li J."/>
            <person name="Zhao F."/>
            <person name="Cao W."/>
        </authorList>
    </citation>
    <scope>NUCLEOTIDE SEQUENCE</scope>
    <source>
        <strain evidence="1">Hyas-2018</strain>
    </source>
</reference>
<keyword evidence="2" id="KW-1185">Reference proteome</keyword>
<evidence type="ECO:0000313" key="1">
    <source>
        <dbReference type="EMBL" id="KAH6947313.1"/>
    </source>
</evidence>
<comment type="caution">
    <text evidence="1">The sequence shown here is derived from an EMBL/GenBank/DDBJ whole genome shotgun (WGS) entry which is preliminary data.</text>
</comment>
<name>A0ACB7TMD6_HYAAI</name>
<accession>A0ACB7TMD6</accession>
<dbReference type="Proteomes" id="UP000821845">
    <property type="component" value="Chromosome 1"/>
</dbReference>
<gene>
    <name evidence="1" type="ORF">HPB50_018371</name>
</gene>